<dbReference type="InterPro" id="IPR001789">
    <property type="entry name" value="Sig_transdc_resp-reg_receiver"/>
</dbReference>
<reference evidence="3" key="1">
    <citation type="journal article" date="2014" name="Int. J. Syst. Evol. Microbiol.">
        <title>Complete genome sequence of Corynebacterium casei LMG S-19264T (=DSM 44701T), isolated from a smear-ripened cheese.</title>
        <authorList>
            <consortium name="US DOE Joint Genome Institute (JGI-PGF)"/>
            <person name="Walter F."/>
            <person name="Albersmeier A."/>
            <person name="Kalinowski J."/>
            <person name="Ruckert C."/>
        </authorList>
    </citation>
    <scope>NUCLEOTIDE SEQUENCE</scope>
    <source>
        <strain evidence="3">CGMCC 1.15762</strain>
    </source>
</reference>
<dbReference type="EMBL" id="BMJV01000010">
    <property type="protein sequence ID" value="GGG84294.1"/>
    <property type="molecule type" value="Genomic_DNA"/>
</dbReference>
<comment type="caution">
    <text evidence="3">The sequence shown here is derived from an EMBL/GenBank/DDBJ whole genome shotgun (WGS) entry which is preliminary data.</text>
</comment>
<dbReference type="Pfam" id="PF00072">
    <property type="entry name" value="Response_reg"/>
    <property type="match status" value="1"/>
</dbReference>
<protein>
    <recommendedName>
        <fullName evidence="2">Response regulatory domain-containing protein</fullName>
    </recommendedName>
</protein>
<feature type="domain" description="Response regulatory" evidence="2">
    <location>
        <begin position="5"/>
        <end position="116"/>
    </location>
</feature>
<evidence type="ECO:0000256" key="1">
    <source>
        <dbReference type="PROSITE-ProRule" id="PRU00169"/>
    </source>
</evidence>
<dbReference type="PROSITE" id="PS50110">
    <property type="entry name" value="RESPONSE_REGULATORY"/>
    <property type="match status" value="1"/>
</dbReference>
<organism evidence="3 4">
    <name type="scientific">Salipiger pallidus</name>
    <dbReference type="NCBI Taxonomy" id="1775170"/>
    <lineage>
        <taxon>Bacteria</taxon>
        <taxon>Pseudomonadati</taxon>
        <taxon>Pseudomonadota</taxon>
        <taxon>Alphaproteobacteria</taxon>
        <taxon>Rhodobacterales</taxon>
        <taxon>Roseobacteraceae</taxon>
        <taxon>Salipiger</taxon>
    </lineage>
</organism>
<reference evidence="3" key="2">
    <citation type="submission" date="2020-09" db="EMBL/GenBank/DDBJ databases">
        <authorList>
            <person name="Sun Q."/>
            <person name="Zhou Y."/>
        </authorList>
    </citation>
    <scope>NUCLEOTIDE SEQUENCE</scope>
    <source>
        <strain evidence="3">CGMCC 1.15762</strain>
    </source>
</reference>
<sequence>MSNGTVLICEDEFVVALDLQMMIEDFGFDTTGPYASVEEAISVLPGNLPDVAVLDVSLKDGEVFPLADKLQEQGVPLIFHSGHVYDHEIFERYPGAACCQKPVNMALLQDALMERTAVRAAS</sequence>
<dbReference type="SMART" id="SM00448">
    <property type="entry name" value="REC"/>
    <property type="match status" value="1"/>
</dbReference>
<feature type="modified residue" description="4-aspartylphosphate" evidence="1">
    <location>
        <position position="55"/>
    </location>
</feature>
<evidence type="ECO:0000313" key="4">
    <source>
        <dbReference type="Proteomes" id="UP000617145"/>
    </source>
</evidence>
<dbReference type="RefSeq" id="WP_188791866.1">
    <property type="nucleotide sequence ID" value="NZ_BMJV01000010.1"/>
</dbReference>
<gene>
    <name evidence="3" type="ORF">GCM10011415_37950</name>
</gene>
<dbReference type="InterPro" id="IPR011006">
    <property type="entry name" value="CheY-like_superfamily"/>
</dbReference>
<dbReference type="Proteomes" id="UP000617145">
    <property type="component" value="Unassembled WGS sequence"/>
</dbReference>
<accession>A0A8J2ZNL8</accession>
<name>A0A8J2ZNL8_9RHOB</name>
<proteinExistence type="predicted"/>
<dbReference type="SUPFAM" id="SSF52172">
    <property type="entry name" value="CheY-like"/>
    <property type="match status" value="1"/>
</dbReference>
<evidence type="ECO:0000259" key="2">
    <source>
        <dbReference type="PROSITE" id="PS50110"/>
    </source>
</evidence>
<keyword evidence="4" id="KW-1185">Reference proteome</keyword>
<evidence type="ECO:0000313" key="3">
    <source>
        <dbReference type="EMBL" id="GGG84294.1"/>
    </source>
</evidence>
<dbReference type="AlphaFoldDB" id="A0A8J2ZNL8"/>
<keyword evidence="1" id="KW-0597">Phosphoprotein</keyword>
<dbReference type="GO" id="GO:0000160">
    <property type="term" value="P:phosphorelay signal transduction system"/>
    <property type="evidence" value="ECO:0007669"/>
    <property type="project" value="InterPro"/>
</dbReference>
<dbReference type="Gene3D" id="3.40.50.2300">
    <property type="match status" value="1"/>
</dbReference>